<evidence type="ECO:0000256" key="8">
    <source>
        <dbReference type="PIRSR" id="PIRSR001480-2"/>
    </source>
</evidence>
<dbReference type="GO" id="GO:0004476">
    <property type="term" value="F:mannose-6-phosphate isomerase activity"/>
    <property type="evidence" value="ECO:0007669"/>
    <property type="project" value="UniProtKB-EC"/>
</dbReference>
<dbReference type="Proteomes" id="UP000199021">
    <property type="component" value="Unassembled WGS sequence"/>
</dbReference>
<keyword evidence="6 11" id="KW-0413">Isomerase</keyword>
<comment type="cofactor">
    <cofactor evidence="8">
        <name>Zn(2+)</name>
        <dbReference type="ChEBI" id="CHEBI:29105"/>
    </cofactor>
    <text evidence="8">Binds 1 zinc ion per subunit.</text>
</comment>
<dbReference type="STRING" id="478744.SAMN05444359_13034"/>
<evidence type="ECO:0000256" key="9">
    <source>
        <dbReference type="SAM" id="MobiDB-lite"/>
    </source>
</evidence>
<dbReference type="Gene3D" id="2.60.120.10">
    <property type="entry name" value="Jelly Rolls"/>
    <property type="match status" value="2"/>
</dbReference>
<organism evidence="11 12">
    <name type="scientific">Neolewinella agarilytica</name>
    <dbReference type="NCBI Taxonomy" id="478744"/>
    <lineage>
        <taxon>Bacteria</taxon>
        <taxon>Pseudomonadati</taxon>
        <taxon>Bacteroidota</taxon>
        <taxon>Saprospiria</taxon>
        <taxon>Saprospirales</taxon>
        <taxon>Lewinellaceae</taxon>
        <taxon>Neolewinella</taxon>
    </lineage>
</organism>
<accession>A0A1H9MN71</accession>
<evidence type="ECO:0000256" key="6">
    <source>
        <dbReference type="ARBA" id="ARBA00023235"/>
    </source>
</evidence>
<dbReference type="NCBIfam" id="TIGR00218">
    <property type="entry name" value="manA"/>
    <property type="match status" value="1"/>
</dbReference>
<evidence type="ECO:0000256" key="4">
    <source>
        <dbReference type="ARBA" id="ARBA00022723"/>
    </source>
</evidence>
<dbReference type="SUPFAM" id="SSF51182">
    <property type="entry name" value="RmlC-like cupins"/>
    <property type="match status" value="1"/>
</dbReference>
<dbReference type="EMBL" id="FOFB01000030">
    <property type="protein sequence ID" value="SER25142.1"/>
    <property type="molecule type" value="Genomic_DNA"/>
</dbReference>
<evidence type="ECO:0000313" key="11">
    <source>
        <dbReference type="EMBL" id="SER25142.1"/>
    </source>
</evidence>
<dbReference type="InterPro" id="IPR011051">
    <property type="entry name" value="RmlC_Cupin_sf"/>
</dbReference>
<evidence type="ECO:0000259" key="10">
    <source>
        <dbReference type="Pfam" id="PF20511"/>
    </source>
</evidence>
<dbReference type="InterPro" id="IPR014710">
    <property type="entry name" value="RmlC-like_jellyroll"/>
</dbReference>
<name>A0A1H9MN71_9BACT</name>
<evidence type="ECO:0000256" key="1">
    <source>
        <dbReference type="ARBA" id="ARBA00000757"/>
    </source>
</evidence>
<dbReference type="InterPro" id="IPR018050">
    <property type="entry name" value="Pmannose_isomerase-type1_CS"/>
</dbReference>
<dbReference type="GO" id="GO:0009298">
    <property type="term" value="P:GDP-mannose biosynthetic process"/>
    <property type="evidence" value="ECO:0007669"/>
    <property type="project" value="InterPro"/>
</dbReference>
<protein>
    <recommendedName>
        <fullName evidence="3">mannose-6-phosphate isomerase</fullName>
        <ecNumber evidence="3">5.3.1.8</ecNumber>
    </recommendedName>
</protein>
<comment type="catalytic activity">
    <reaction evidence="1">
        <text>D-mannose 6-phosphate = D-fructose 6-phosphate</text>
        <dbReference type="Rhea" id="RHEA:12356"/>
        <dbReference type="ChEBI" id="CHEBI:58735"/>
        <dbReference type="ChEBI" id="CHEBI:61527"/>
        <dbReference type="EC" id="5.3.1.8"/>
    </reaction>
</comment>
<sequence>MPADAASPLSISGVIQPYAWGGNRFLAEFLHQTNPENEPMAELWMGAHPKGPAQINGADKTLDQLITDTAVETLGERVASRFDNRLPFLFKILDVQAMLSIQVHPDKASAERGFAQEEASGPERSAPNRNYRDDNHKPELGVALTDFYLLHGFRSENSIRETLVEIPGWDALLPIFNELGVSGLYRHVMEADQETVDELLAPVLMELAGGEYEKYQPEFWAARAVEQYAKDGHQDRGIFSIFWFNVVHLRPGEGIFQDAGIPHAYLEGVCIELMANSDNVLRGGLTPKHIDVPELLRLTNTISVTPNVLLPQEQADGWSVYPTPAPDFRLRVAKPSTGKTLSVDTTAGPAIILLLSGEVKEQDGPLTLTEQDRIAFVPAGLQFSLLPASESVVYLAEVGE</sequence>
<dbReference type="InterPro" id="IPR001250">
    <property type="entry name" value="Man6P_Isoase-1"/>
</dbReference>
<evidence type="ECO:0000256" key="7">
    <source>
        <dbReference type="PIRSR" id="PIRSR001480-1"/>
    </source>
</evidence>
<feature type="region of interest" description="Disordered" evidence="9">
    <location>
        <begin position="110"/>
        <end position="137"/>
    </location>
</feature>
<dbReference type="RefSeq" id="WP_090172425.1">
    <property type="nucleotide sequence ID" value="NZ_FOFB01000030.1"/>
</dbReference>
<feature type="binding site" evidence="8">
    <location>
        <position position="139"/>
    </location>
    <ligand>
        <name>Zn(2+)</name>
        <dbReference type="ChEBI" id="CHEBI:29105"/>
    </ligand>
</feature>
<feature type="active site" evidence="7">
    <location>
        <position position="282"/>
    </location>
</feature>
<dbReference type="EC" id="5.3.1.8" evidence="3"/>
<feature type="binding site" evidence="8">
    <location>
        <position position="263"/>
    </location>
    <ligand>
        <name>Zn(2+)</name>
        <dbReference type="ChEBI" id="CHEBI:29105"/>
    </ligand>
</feature>
<keyword evidence="5 8" id="KW-0862">Zinc</keyword>
<dbReference type="Gene3D" id="1.10.441.10">
    <property type="entry name" value="Phosphomannose Isomerase, domain 2"/>
    <property type="match status" value="1"/>
</dbReference>
<dbReference type="GO" id="GO:0005829">
    <property type="term" value="C:cytosol"/>
    <property type="evidence" value="ECO:0007669"/>
    <property type="project" value="TreeGrafter"/>
</dbReference>
<proteinExistence type="inferred from homology"/>
<dbReference type="GO" id="GO:0005975">
    <property type="term" value="P:carbohydrate metabolic process"/>
    <property type="evidence" value="ECO:0007669"/>
    <property type="project" value="InterPro"/>
</dbReference>
<evidence type="ECO:0000256" key="5">
    <source>
        <dbReference type="ARBA" id="ARBA00022833"/>
    </source>
</evidence>
<dbReference type="GO" id="GO:0008270">
    <property type="term" value="F:zinc ion binding"/>
    <property type="evidence" value="ECO:0007669"/>
    <property type="project" value="InterPro"/>
</dbReference>
<dbReference type="Pfam" id="PF20511">
    <property type="entry name" value="PMI_typeI_cat"/>
    <property type="match status" value="1"/>
</dbReference>
<dbReference type="PANTHER" id="PTHR10309:SF0">
    <property type="entry name" value="MANNOSE-6-PHOSPHATE ISOMERASE"/>
    <property type="match status" value="1"/>
</dbReference>
<evidence type="ECO:0000256" key="3">
    <source>
        <dbReference type="ARBA" id="ARBA00011956"/>
    </source>
</evidence>
<dbReference type="InterPro" id="IPR046457">
    <property type="entry name" value="PMI_typeI_cat"/>
</dbReference>
<dbReference type="InterPro" id="IPR016305">
    <property type="entry name" value="Mannose-6-P_Isomerase"/>
</dbReference>
<dbReference type="PIRSF" id="PIRSF001480">
    <property type="entry name" value="Mannose-6-phosphate_isomerase"/>
    <property type="match status" value="1"/>
</dbReference>
<dbReference type="PRINTS" id="PR00714">
    <property type="entry name" value="MAN6PISMRASE"/>
</dbReference>
<comment type="similarity">
    <text evidence="2">Belongs to the mannose-6-phosphate isomerase type 1 family.</text>
</comment>
<gene>
    <name evidence="11" type="ORF">SAMN05444359_13034</name>
</gene>
<evidence type="ECO:0000313" key="12">
    <source>
        <dbReference type="Proteomes" id="UP000199021"/>
    </source>
</evidence>
<dbReference type="CDD" id="cd07011">
    <property type="entry name" value="cupin_PMI_type_I_N"/>
    <property type="match status" value="1"/>
</dbReference>
<keyword evidence="12" id="KW-1185">Reference proteome</keyword>
<dbReference type="InParanoid" id="A0A1H9MN71"/>
<feature type="binding site" evidence="8">
    <location>
        <position position="104"/>
    </location>
    <ligand>
        <name>Zn(2+)</name>
        <dbReference type="ChEBI" id="CHEBI:29105"/>
    </ligand>
</feature>
<reference evidence="12" key="1">
    <citation type="submission" date="2016-10" db="EMBL/GenBank/DDBJ databases">
        <authorList>
            <person name="Varghese N."/>
            <person name="Submissions S."/>
        </authorList>
    </citation>
    <scope>NUCLEOTIDE SEQUENCE [LARGE SCALE GENOMIC DNA]</scope>
    <source>
        <strain evidence="12">DSM 24740</strain>
    </source>
</reference>
<dbReference type="AlphaFoldDB" id="A0A1H9MN71"/>
<dbReference type="PANTHER" id="PTHR10309">
    <property type="entry name" value="MANNOSE-6-PHOSPHATE ISOMERASE"/>
    <property type="match status" value="1"/>
</dbReference>
<dbReference type="OrthoDB" id="9808275at2"/>
<feature type="domain" description="Phosphomannose isomerase type I catalytic" evidence="10">
    <location>
        <begin position="11"/>
        <end position="154"/>
    </location>
</feature>
<dbReference type="PROSITE" id="PS00965">
    <property type="entry name" value="PMI_I_1"/>
    <property type="match status" value="1"/>
</dbReference>
<feature type="binding site" evidence="8">
    <location>
        <position position="102"/>
    </location>
    <ligand>
        <name>Zn(2+)</name>
        <dbReference type="ChEBI" id="CHEBI:29105"/>
    </ligand>
</feature>
<evidence type="ECO:0000256" key="2">
    <source>
        <dbReference type="ARBA" id="ARBA00010772"/>
    </source>
</evidence>
<keyword evidence="4 8" id="KW-0479">Metal-binding</keyword>